<name>A0A222FMJ4_9GAMM</name>
<dbReference type="Gene3D" id="3.40.1690.10">
    <property type="entry name" value="secretion proteins EscU"/>
    <property type="match status" value="1"/>
</dbReference>
<dbReference type="OrthoDB" id="5244399at2"/>
<dbReference type="GO" id="GO:0005886">
    <property type="term" value="C:plasma membrane"/>
    <property type="evidence" value="ECO:0007669"/>
    <property type="project" value="TreeGrafter"/>
</dbReference>
<dbReference type="RefSeq" id="WP_094061417.1">
    <property type="nucleotide sequence ID" value="NZ_CP022530.1"/>
</dbReference>
<reference evidence="5 6" key="1">
    <citation type="submission" date="2017-07" db="EMBL/GenBank/DDBJ databases">
        <title>Annotated genome sequence of Bacterioplanes sanyensis isolated from Red Sea.</title>
        <authorList>
            <person name="Rehman Z.U."/>
        </authorList>
    </citation>
    <scope>NUCLEOTIDE SEQUENCE [LARGE SCALE GENOMIC DNA]</scope>
    <source>
        <strain evidence="5 6">NV9</strain>
    </source>
</reference>
<dbReference type="PANTHER" id="PTHR30531:SF12">
    <property type="entry name" value="FLAGELLAR BIOSYNTHETIC PROTEIN FLHB"/>
    <property type="match status" value="1"/>
</dbReference>
<evidence type="ECO:0000256" key="3">
    <source>
        <dbReference type="ARBA" id="ARBA00023225"/>
    </source>
</evidence>
<organism evidence="5 6">
    <name type="scientific">Bacterioplanes sanyensis</name>
    <dbReference type="NCBI Taxonomy" id="1249553"/>
    <lineage>
        <taxon>Bacteria</taxon>
        <taxon>Pseudomonadati</taxon>
        <taxon>Pseudomonadota</taxon>
        <taxon>Gammaproteobacteria</taxon>
        <taxon>Oceanospirillales</taxon>
        <taxon>Oceanospirillaceae</taxon>
        <taxon>Bacterioplanes</taxon>
    </lineage>
</organism>
<comment type="similarity">
    <text evidence="1">Belongs to the type III secretion exporter family.</text>
</comment>
<dbReference type="InterPro" id="IPR006135">
    <property type="entry name" value="T3SS_substrate_exporter"/>
</dbReference>
<keyword evidence="5" id="KW-0966">Cell projection</keyword>
<keyword evidence="3" id="KW-1006">Bacterial flagellum protein export</keyword>
<dbReference type="GO" id="GO:0009306">
    <property type="term" value="P:protein secretion"/>
    <property type="evidence" value="ECO:0007669"/>
    <property type="project" value="InterPro"/>
</dbReference>
<keyword evidence="6" id="KW-1185">Reference proteome</keyword>
<keyword evidence="5" id="KW-0282">Flagellum</keyword>
<proteinExistence type="inferred from homology"/>
<dbReference type="InterPro" id="IPR029025">
    <property type="entry name" value="T3SS_substrate_exporter_C"/>
</dbReference>
<evidence type="ECO:0000313" key="6">
    <source>
        <dbReference type="Proteomes" id="UP000202440"/>
    </source>
</evidence>
<evidence type="ECO:0000313" key="5">
    <source>
        <dbReference type="EMBL" id="ASP40248.1"/>
    </source>
</evidence>
<dbReference type="KEGG" id="bsan:CHH28_16880"/>
<dbReference type="EMBL" id="CP022530">
    <property type="protein sequence ID" value="ASP40248.1"/>
    <property type="molecule type" value="Genomic_DNA"/>
</dbReference>
<dbReference type="Proteomes" id="UP000202440">
    <property type="component" value="Chromosome"/>
</dbReference>
<keyword evidence="3" id="KW-0653">Protein transport</keyword>
<evidence type="ECO:0000256" key="2">
    <source>
        <dbReference type="ARBA" id="ARBA00021622"/>
    </source>
</evidence>
<gene>
    <name evidence="5" type="ORF">CHH28_16880</name>
</gene>
<comment type="function">
    <text evidence="4">Required for formation of the rod structure in the basal body of the flagellar apparatus. Together with FliI and FliH, may constitute the export apparatus of flagellin.</text>
</comment>
<dbReference type="PANTHER" id="PTHR30531">
    <property type="entry name" value="FLAGELLAR BIOSYNTHETIC PROTEIN FLHB"/>
    <property type="match status" value="1"/>
</dbReference>
<keyword evidence="5" id="KW-0969">Cilium</keyword>
<dbReference type="Pfam" id="PF01312">
    <property type="entry name" value="Bac_export_2"/>
    <property type="match status" value="1"/>
</dbReference>
<evidence type="ECO:0000256" key="1">
    <source>
        <dbReference type="ARBA" id="ARBA00010690"/>
    </source>
</evidence>
<dbReference type="AlphaFoldDB" id="A0A222FMJ4"/>
<protein>
    <recommendedName>
        <fullName evidence="2">Flagellar biosynthetic protein FlhB</fullName>
    </recommendedName>
</protein>
<evidence type="ECO:0000256" key="4">
    <source>
        <dbReference type="ARBA" id="ARBA00025078"/>
    </source>
</evidence>
<sequence>MSKIQDTIPTSLLDANQAVAVTYKADSGKAPYVSAQGDDELAQAIIQLALLHEVPIYENASLVRWLSQLELHEEIPETLYQVMAEILAFVYALEGRSPTGQSSNEGTRPD</sequence>
<accession>A0A222FMJ4</accession>
<keyword evidence="3" id="KW-0813">Transport</keyword>
<dbReference type="SUPFAM" id="SSF160544">
    <property type="entry name" value="EscU C-terminal domain-like"/>
    <property type="match status" value="1"/>
</dbReference>